<evidence type="ECO:0000313" key="2">
    <source>
        <dbReference type="EMBL" id="MBW0574146.1"/>
    </source>
</evidence>
<dbReference type="InterPro" id="IPR043502">
    <property type="entry name" value="DNA/RNA_pol_sf"/>
</dbReference>
<feature type="non-terminal residue" evidence="2">
    <location>
        <position position="1"/>
    </location>
</feature>
<evidence type="ECO:0000313" key="3">
    <source>
        <dbReference type="Proteomes" id="UP000765509"/>
    </source>
</evidence>
<accession>A0A9Q3PUU9</accession>
<evidence type="ECO:0000259" key="1">
    <source>
        <dbReference type="Pfam" id="PF07727"/>
    </source>
</evidence>
<feature type="domain" description="Reverse transcriptase Ty1/copia-type" evidence="1">
    <location>
        <begin position="123"/>
        <end position="286"/>
    </location>
</feature>
<sequence>AGFTAVLGYYELEPGEKKWYGIPQYSSNINRSNILPFGQRPKAIITSAINCPRTYKKALISEEKALWEVATKKELQAMNNLSVWVVVDLKSDYKLVGTTWVFRIKCNHLNEISDHKARLSSRNLEFHKVDVKSAFLNEPLTETVYLSIPQGLNLDQRKCCLKLNKKIYGLKQAPLAWYERLRKQLLKSGFSSCILDPCVFFWTGQLPKWLYIHVDDIAIFSSNTSLFRKEIPCEFETKDISPADLMLGVKVSRTDTSITLDQQHSTEALLDLYGLSECKPISTPLLPNTHMSVATKDKVEKLKLLGVNYHSAIGSINYLSTAHRPDLSHSVSCLSQFVESPGIQHWNSFLHILKYPKGTQDLGLVYSEDQAQGIMSYSDADWGNCQQTRHSVTGYLATFDGSLVLCKTLKQPTVSLSTAEAEYKAIWDLASELLWLQQWCQECSLCQFKELIPIY</sequence>
<dbReference type="CDD" id="cd09272">
    <property type="entry name" value="RNase_HI_RT_Ty1"/>
    <property type="match status" value="1"/>
</dbReference>
<dbReference type="Pfam" id="PF07727">
    <property type="entry name" value="RVT_2"/>
    <property type="match status" value="1"/>
</dbReference>
<comment type="caution">
    <text evidence="2">The sequence shown here is derived from an EMBL/GenBank/DDBJ whole genome shotgun (WGS) entry which is preliminary data.</text>
</comment>
<dbReference type="AlphaFoldDB" id="A0A9Q3PUU9"/>
<keyword evidence="3" id="KW-1185">Reference proteome</keyword>
<dbReference type="EMBL" id="AVOT02093568">
    <property type="protein sequence ID" value="MBW0574146.1"/>
    <property type="molecule type" value="Genomic_DNA"/>
</dbReference>
<dbReference type="PANTHER" id="PTHR11439">
    <property type="entry name" value="GAG-POL-RELATED RETROTRANSPOSON"/>
    <property type="match status" value="1"/>
</dbReference>
<dbReference type="SUPFAM" id="SSF56672">
    <property type="entry name" value="DNA/RNA polymerases"/>
    <property type="match status" value="1"/>
</dbReference>
<dbReference type="InterPro" id="IPR013103">
    <property type="entry name" value="RVT_2"/>
</dbReference>
<dbReference type="PANTHER" id="PTHR11439:SF467">
    <property type="entry name" value="INTEGRASE CATALYTIC DOMAIN-CONTAINING PROTEIN"/>
    <property type="match status" value="1"/>
</dbReference>
<reference evidence="2" key="1">
    <citation type="submission" date="2021-03" db="EMBL/GenBank/DDBJ databases">
        <title>Draft genome sequence of rust myrtle Austropuccinia psidii MF-1, a brazilian biotype.</title>
        <authorList>
            <person name="Quecine M.C."/>
            <person name="Pachon D.M.R."/>
            <person name="Bonatelli M.L."/>
            <person name="Correr F.H."/>
            <person name="Franceschini L.M."/>
            <person name="Leite T.F."/>
            <person name="Margarido G.R.A."/>
            <person name="Almeida C.A."/>
            <person name="Ferrarezi J.A."/>
            <person name="Labate C.A."/>
        </authorList>
    </citation>
    <scope>NUCLEOTIDE SEQUENCE</scope>
    <source>
        <strain evidence="2">MF-1</strain>
    </source>
</reference>
<protein>
    <recommendedName>
        <fullName evidence="1">Reverse transcriptase Ty1/copia-type domain-containing protein</fullName>
    </recommendedName>
</protein>
<name>A0A9Q3PUU9_9BASI</name>
<dbReference type="Proteomes" id="UP000765509">
    <property type="component" value="Unassembled WGS sequence"/>
</dbReference>
<organism evidence="2 3">
    <name type="scientific">Austropuccinia psidii MF-1</name>
    <dbReference type="NCBI Taxonomy" id="1389203"/>
    <lineage>
        <taxon>Eukaryota</taxon>
        <taxon>Fungi</taxon>
        <taxon>Dikarya</taxon>
        <taxon>Basidiomycota</taxon>
        <taxon>Pucciniomycotina</taxon>
        <taxon>Pucciniomycetes</taxon>
        <taxon>Pucciniales</taxon>
        <taxon>Sphaerophragmiaceae</taxon>
        <taxon>Austropuccinia</taxon>
    </lineage>
</organism>
<proteinExistence type="predicted"/>
<gene>
    <name evidence="2" type="ORF">O181_113861</name>
</gene>